<evidence type="ECO:0000256" key="3">
    <source>
        <dbReference type="ARBA" id="ARBA00022452"/>
    </source>
</evidence>
<evidence type="ECO:0000256" key="2">
    <source>
        <dbReference type="ARBA" id="ARBA00008163"/>
    </source>
</evidence>
<evidence type="ECO:0000256" key="4">
    <source>
        <dbReference type="ARBA" id="ARBA00022692"/>
    </source>
</evidence>
<reference evidence="8 9" key="1">
    <citation type="submission" date="2019-02" db="EMBL/GenBank/DDBJ databases">
        <title>Deep-cultivation of Planctomycetes and their phenomic and genomic characterization uncovers novel biology.</title>
        <authorList>
            <person name="Wiegand S."/>
            <person name="Jogler M."/>
            <person name="Boedeker C."/>
            <person name="Pinto D."/>
            <person name="Vollmers J."/>
            <person name="Rivas-Marin E."/>
            <person name="Kohn T."/>
            <person name="Peeters S.H."/>
            <person name="Heuer A."/>
            <person name="Rast P."/>
            <person name="Oberbeckmann S."/>
            <person name="Bunk B."/>
            <person name="Jeske O."/>
            <person name="Meyerdierks A."/>
            <person name="Storesund J.E."/>
            <person name="Kallscheuer N."/>
            <person name="Luecker S."/>
            <person name="Lage O.M."/>
            <person name="Pohl T."/>
            <person name="Merkel B.J."/>
            <person name="Hornburger P."/>
            <person name="Mueller R.-W."/>
            <person name="Bruemmer F."/>
            <person name="Labrenz M."/>
            <person name="Spormann A.M."/>
            <person name="Op den Camp H."/>
            <person name="Overmann J."/>
            <person name="Amann R."/>
            <person name="Jetten M.S.M."/>
            <person name="Mascher T."/>
            <person name="Medema M.H."/>
            <person name="Devos D.P."/>
            <person name="Kaster A.-K."/>
            <person name="Ovreas L."/>
            <person name="Rohde M."/>
            <person name="Galperin M.Y."/>
            <person name="Jogler C."/>
        </authorList>
    </citation>
    <scope>NUCLEOTIDE SEQUENCE [LARGE SCALE GENOMIC DNA]</scope>
    <source>
        <strain evidence="8 9">Pla85_3_4</strain>
    </source>
</reference>
<comment type="subcellular location">
    <subcellularLocation>
        <location evidence="1">Cell outer membrane</location>
        <topology evidence="1">Multi-pass membrane protein</topology>
    </subcellularLocation>
</comment>
<evidence type="ECO:0000256" key="5">
    <source>
        <dbReference type="ARBA" id="ARBA00022729"/>
    </source>
</evidence>
<evidence type="ECO:0000256" key="6">
    <source>
        <dbReference type="ARBA" id="ARBA00023136"/>
    </source>
</evidence>
<dbReference type="AlphaFoldDB" id="A0A518DPT1"/>
<name>A0A518DPT1_9BACT</name>
<dbReference type="Gene3D" id="2.40.160.60">
    <property type="entry name" value="Outer membrane protein transport protein (OMPP1/FadL/TodX)"/>
    <property type="match status" value="1"/>
</dbReference>
<keyword evidence="4" id="KW-0812">Transmembrane</keyword>
<evidence type="ECO:0000313" key="8">
    <source>
        <dbReference type="EMBL" id="QDU93833.1"/>
    </source>
</evidence>
<dbReference type="KEGG" id="lcre:Pla8534_16160"/>
<dbReference type="PANTHER" id="PTHR35093">
    <property type="entry name" value="OUTER MEMBRANE PROTEIN NMB0088-RELATED"/>
    <property type="match status" value="1"/>
</dbReference>
<gene>
    <name evidence="8" type="ORF">Pla8534_16160</name>
</gene>
<dbReference type="EMBL" id="CP036433">
    <property type="protein sequence ID" value="QDU93833.1"/>
    <property type="molecule type" value="Genomic_DNA"/>
</dbReference>
<keyword evidence="6" id="KW-0472">Membrane</keyword>
<sequence length="462" mass="49210">MDLVRRPMVQTTRQGWENRMSRPSATIRCFCTLFLLMLMCPTWAVAQGVYAPGLGPINRSMGSAAVAAPLDGIGAIAWNPATLSGFKRSELEMSVELLFANIETSSSVAGIGGGATESDSGAMPLPNMGWVHVSPDSRLSIGFGVLSVAGFQTNFPASGSNPIFFPQRSGVMPIGGFGRVSSEAAFIDLAPTMAYAVTDQLSVGVTFAATMAQLNVEPLVFAGLNDANGDFASTYPTGQGSRYHWGCGANFGVFYEHTPNWRFGASVKTPRWMEDFKYQTQDENGAPLSARYSLDLPMVASVGTSYTDGDRFLMAVDVRYIDYENADGFGDSGLNPNGSLRGLGWESVFAVATGIQYRLTDTLTGRVGYVYNQNPIPDALTQLNVPAPLHYEHTLSCGFSYQPVPVVSFNVSYAYSLPSDITGPITFPPNAPTGSPAFPVPGSSVTSSLTAHALAFGITVAY</sequence>
<dbReference type="OrthoDB" id="247139at2"/>
<protein>
    <submittedName>
        <fullName evidence="8">Outer membrane protein transport protein (OMPP1/FadL/TodX)</fullName>
    </submittedName>
</protein>
<dbReference type="PANTHER" id="PTHR35093:SF8">
    <property type="entry name" value="OUTER MEMBRANE PROTEIN NMB0088-RELATED"/>
    <property type="match status" value="1"/>
</dbReference>
<comment type="similarity">
    <text evidence="2">Belongs to the OmpP1/FadL family.</text>
</comment>
<keyword evidence="5" id="KW-0732">Signal</keyword>
<organism evidence="8 9">
    <name type="scientific">Lignipirellula cremea</name>
    <dbReference type="NCBI Taxonomy" id="2528010"/>
    <lineage>
        <taxon>Bacteria</taxon>
        <taxon>Pseudomonadati</taxon>
        <taxon>Planctomycetota</taxon>
        <taxon>Planctomycetia</taxon>
        <taxon>Pirellulales</taxon>
        <taxon>Pirellulaceae</taxon>
        <taxon>Lignipirellula</taxon>
    </lineage>
</organism>
<keyword evidence="9" id="KW-1185">Reference proteome</keyword>
<evidence type="ECO:0000256" key="7">
    <source>
        <dbReference type="ARBA" id="ARBA00023237"/>
    </source>
</evidence>
<dbReference type="Pfam" id="PF03349">
    <property type="entry name" value="Toluene_X"/>
    <property type="match status" value="1"/>
</dbReference>
<dbReference type="Proteomes" id="UP000317648">
    <property type="component" value="Chromosome"/>
</dbReference>
<keyword evidence="3" id="KW-1134">Transmembrane beta strand</keyword>
<proteinExistence type="inferred from homology"/>
<keyword evidence="7" id="KW-0998">Cell outer membrane</keyword>
<dbReference type="InterPro" id="IPR005017">
    <property type="entry name" value="OMPP1/FadL/TodX"/>
</dbReference>
<accession>A0A518DPT1</accession>
<evidence type="ECO:0000256" key="1">
    <source>
        <dbReference type="ARBA" id="ARBA00004571"/>
    </source>
</evidence>
<evidence type="ECO:0000313" key="9">
    <source>
        <dbReference type="Proteomes" id="UP000317648"/>
    </source>
</evidence>
<dbReference type="GO" id="GO:0015483">
    <property type="term" value="F:long-chain fatty acid transporting porin activity"/>
    <property type="evidence" value="ECO:0007669"/>
    <property type="project" value="TreeGrafter"/>
</dbReference>
<dbReference type="GO" id="GO:0009279">
    <property type="term" value="C:cell outer membrane"/>
    <property type="evidence" value="ECO:0007669"/>
    <property type="project" value="UniProtKB-SubCell"/>
</dbReference>
<dbReference type="SUPFAM" id="SSF56935">
    <property type="entry name" value="Porins"/>
    <property type="match status" value="1"/>
</dbReference>